<dbReference type="PATRIC" id="fig|1218565.3.peg.3926"/>
<dbReference type="AlphaFoldDB" id="M6CIK0"/>
<organism evidence="1 2">
    <name type="scientific">Leptospira alstonii serovar Sichuan str. 79601</name>
    <dbReference type="NCBI Taxonomy" id="1218565"/>
    <lineage>
        <taxon>Bacteria</taxon>
        <taxon>Pseudomonadati</taxon>
        <taxon>Spirochaetota</taxon>
        <taxon>Spirochaetia</taxon>
        <taxon>Leptospirales</taxon>
        <taxon>Leptospiraceae</taxon>
        <taxon>Leptospira</taxon>
    </lineage>
</organism>
<accession>M6CIK0</accession>
<protein>
    <submittedName>
        <fullName evidence="1">Uncharacterized protein</fullName>
    </submittedName>
</protein>
<comment type="caution">
    <text evidence="1">The sequence shown here is derived from an EMBL/GenBank/DDBJ whole genome shotgun (WGS) entry which is preliminary data.</text>
</comment>
<evidence type="ECO:0000313" key="1">
    <source>
        <dbReference type="EMBL" id="EMJ91717.1"/>
    </source>
</evidence>
<dbReference type="Proteomes" id="UP000011988">
    <property type="component" value="Unassembled WGS sequence"/>
</dbReference>
<name>M6CIK0_9LEPT</name>
<reference evidence="1 2" key="1">
    <citation type="submission" date="2013-01" db="EMBL/GenBank/DDBJ databases">
        <authorList>
            <person name="Harkins D.M."/>
            <person name="Durkin A.S."/>
            <person name="Brinkac L.M."/>
            <person name="Haft D.H."/>
            <person name="Selengut J.D."/>
            <person name="Sanka R."/>
            <person name="DePew J."/>
            <person name="Purushe J."/>
            <person name="Galloway R.L."/>
            <person name="Vinetz J.M."/>
            <person name="Sutton G.G."/>
            <person name="Nierman W.C."/>
            <person name="Fouts D.E."/>
        </authorList>
    </citation>
    <scope>NUCLEOTIDE SEQUENCE [LARGE SCALE GENOMIC DNA]</scope>
    <source>
        <strain evidence="1 2">79601</strain>
    </source>
</reference>
<dbReference type="EMBL" id="ANIK01000099">
    <property type="protein sequence ID" value="EMJ91717.1"/>
    <property type="molecule type" value="Genomic_DNA"/>
</dbReference>
<evidence type="ECO:0000313" key="2">
    <source>
        <dbReference type="Proteomes" id="UP000011988"/>
    </source>
</evidence>
<proteinExistence type="predicted"/>
<sequence>MISFFVFIVPFLNGALQYFHLDRSRVLGVRCQVKIFPFYLTGRKRWEFTVGAKKREKLRIPLFFLENSIRGFHFQNRYPLGEVDTHSKTSILSEEIV</sequence>
<gene>
    <name evidence="1" type="ORF">LEP1GSC194_4106</name>
</gene>